<accession>A0A1Y2MTX2</accession>
<feature type="region of interest" description="Disordered" evidence="1">
    <location>
        <begin position="58"/>
        <end position="107"/>
    </location>
</feature>
<name>A0A1Y2MTX2_PSEAH</name>
<keyword evidence="3" id="KW-1185">Reference proteome</keyword>
<dbReference type="EMBL" id="MIGB01000021">
    <property type="protein sequence ID" value="OSY38664.1"/>
    <property type="molecule type" value="Genomic_DNA"/>
</dbReference>
<evidence type="ECO:0000313" key="2">
    <source>
        <dbReference type="EMBL" id="OSY38664.1"/>
    </source>
</evidence>
<dbReference type="AlphaFoldDB" id="A0A1Y2MTX2"/>
<proteinExistence type="predicted"/>
<protein>
    <submittedName>
        <fullName evidence="2">Uncharacterized protein</fullName>
    </submittedName>
</protein>
<organism evidence="2 3">
    <name type="scientific">Pseudonocardia autotrophica</name>
    <name type="common">Amycolata autotrophica</name>
    <name type="synonym">Nocardia autotrophica</name>
    <dbReference type="NCBI Taxonomy" id="2074"/>
    <lineage>
        <taxon>Bacteria</taxon>
        <taxon>Bacillati</taxon>
        <taxon>Actinomycetota</taxon>
        <taxon>Actinomycetes</taxon>
        <taxon>Pseudonocardiales</taxon>
        <taxon>Pseudonocardiaceae</taxon>
        <taxon>Pseudonocardia</taxon>
    </lineage>
</organism>
<feature type="compositionally biased region" description="Basic and acidic residues" evidence="1">
    <location>
        <begin position="73"/>
        <end position="86"/>
    </location>
</feature>
<dbReference type="Proteomes" id="UP000194360">
    <property type="component" value="Unassembled WGS sequence"/>
</dbReference>
<sequence>MRRAVGLGHALDLGQDVGPSEAALTAIDQKSRSTGETSGPSVTIMETGLHDTSLGHRCRGRAPGSHRHAPGFEIREDHGSRDRASGGHEGNPVPIDQADRQLQETLA</sequence>
<comment type="caution">
    <text evidence="2">The sequence shown here is derived from an EMBL/GenBank/DDBJ whole genome shotgun (WGS) entry which is preliminary data.</text>
</comment>
<evidence type="ECO:0000313" key="3">
    <source>
        <dbReference type="Proteomes" id="UP000194360"/>
    </source>
</evidence>
<evidence type="ECO:0000256" key="1">
    <source>
        <dbReference type="SAM" id="MobiDB-lite"/>
    </source>
</evidence>
<feature type="compositionally biased region" description="Basic residues" evidence="1">
    <location>
        <begin position="58"/>
        <end position="69"/>
    </location>
</feature>
<feature type="compositionally biased region" description="Basic and acidic residues" evidence="1">
    <location>
        <begin position="97"/>
        <end position="107"/>
    </location>
</feature>
<reference evidence="2 3" key="1">
    <citation type="submission" date="2016-09" db="EMBL/GenBank/DDBJ databases">
        <title>Pseudonocardia autotrophica DSM535, a candidate organism with high potential of specific P450 cytochromes.</title>
        <authorList>
            <person name="Grumaz C."/>
            <person name="Vainshtein Y."/>
            <person name="Kirstahler P."/>
            <person name="Sohn K."/>
        </authorList>
    </citation>
    <scope>NUCLEOTIDE SEQUENCE [LARGE SCALE GENOMIC DNA]</scope>
    <source>
        <strain evidence="2 3">DSM 535</strain>
    </source>
</reference>
<gene>
    <name evidence="2" type="ORF">BG845_03866</name>
</gene>
<dbReference type="STRING" id="2074.BG845_03866"/>